<keyword evidence="4" id="KW-0804">Transcription</keyword>
<dbReference type="Gene3D" id="2.40.330.10">
    <property type="entry name" value="DNA-binding pseudobarrel domain"/>
    <property type="match status" value="2"/>
</dbReference>
<feature type="domain" description="TF-B3" evidence="6">
    <location>
        <begin position="228"/>
        <end position="285"/>
    </location>
</feature>
<proteinExistence type="predicted"/>
<evidence type="ECO:0000313" key="7">
    <source>
        <dbReference type="EMBL" id="KAK7857185.1"/>
    </source>
</evidence>
<comment type="subcellular location">
    <subcellularLocation>
        <location evidence="1">Nucleus</location>
    </subcellularLocation>
</comment>
<name>A0AAW0M0I4_QUESU</name>
<evidence type="ECO:0000256" key="4">
    <source>
        <dbReference type="ARBA" id="ARBA00023163"/>
    </source>
</evidence>
<dbReference type="InterPro" id="IPR050655">
    <property type="entry name" value="Plant_B3_domain"/>
</dbReference>
<keyword evidence="3" id="KW-0238">DNA-binding</keyword>
<comment type="caution">
    <text evidence="7">The sequence shown here is derived from an EMBL/GenBank/DDBJ whole genome shotgun (WGS) entry which is preliminary data.</text>
</comment>
<evidence type="ECO:0000256" key="2">
    <source>
        <dbReference type="ARBA" id="ARBA00023015"/>
    </source>
</evidence>
<dbReference type="GO" id="GO:0005634">
    <property type="term" value="C:nucleus"/>
    <property type="evidence" value="ECO:0007669"/>
    <property type="project" value="UniProtKB-SubCell"/>
</dbReference>
<sequence length="286" mass="32167">MTSQWRRDNVDDPAHLPRHFFKIIMPQTLREGKLLAFMLMFVFLQWIPKKFISEYGGHLSDMAFLTIPNGTKWKVKLTKSDGEVCFGNGWCEFASSHALALGHLLVFRYEGNSEFSVLIFDAIATEIEYPAAELRDCTGEKPPVPLPHKRAKTNPSSFKGSRLEKLKMPFGVSLTRGESSGSAHGVAGVAETLSLPHGIINYLPSEGFTKDYTTKGSTFTVKLEVVDRLWPVKLYIYEGKYTSCVVSAGWVAFARDNTLRLGDVCVFEVIMRDEVVVKVHIFRCPH</sequence>
<gene>
    <name evidence="7" type="primary">VRN1_44</name>
    <name evidence="7" type="ORF">CFP56_019183</name>
</gene>
<dbReference type="AlphaFoldDB" id="A0AAW0M0I4"/>
<reference evidence="7" key="3">
    <citation type="submission" date="2023-07" db="EMBL/GenBank/DDBJ databases">
        <title>An improved reference 1 genome and first organelle genomes of Quercus suber.</title>
        <authorList>
            <consortium name="Genosuber Consortium"/>
            <person name="Usie A."/>
            <person name="Serra O."/>
            <person name="Barros P."/>
        </authorList>
    </citation>
    <scope>NUCLEOTIDE SEQUENCE</scope>
    <source>
        <strain evidence="7">HL8</strain>
        <tissue evidence="7">Leaves</tissue>
    </source>
</reference>
<evidence type="ECO:0000259" key="6">
    <source>
        <dbReference type="PROSITE" id="PS50863"/>
    </source>
</evidence>
<evidence type="ECO:0000256" key="3">
    <source>
        <dbReference type="ARBA" id="ARBA00023125"/>
    </source>
</evidence>
<feature type="domain" description="TF-B3" evidence="6">
    <location>
        <begin position="47"/>
        <end position="123"/>
    </location>
</feature>
<accession>A0AAW0M0I4</accession>
<reference evidence="7" key="1">
    <citation type="submission" date="2017-12" db="EMBL/GenBank/DDBJ databases">
        <authorList>
            <person name="Barbosa P."/>
            <person name="Usie A."/>
            <person name="Ramos A.M."/>
        </authorList>
    </citation>
    <scope>NUCLEOTIDE SEQUENCE</scope>
    <source>
        <strain evidence="7">HL8</strain>
        <tissue evidence="7">Leaves</tissue>
    </source>
</reference>
<dbReference type="SUPFAM" id="SSF101936">
    <property type="entry name" value="DNA-binding pseudobarrel domain"/>
    <property type="match status" value="2"/>
</dbReference>
<reference evidence="7" key="2">
    <citation type="journal article" date="2018" name="Sci. Data">
        <title>The draft genome sequence of cork oak.</title>
        <authorList>
            <person name="Ramos A.M."/>
            <person name="Usie A."/>
            <person name="Barbosa P."/>
            <person name="Barros P.M."/>
            <person name="Capote T."/>
            <person name="Chaves I."/>
            <person name="Simoes F."/>
            <person name="Abreu I."/>
            <person name="Carrasquinho I."/>
            <person name="Faro C."/>
            <person name="Guimaraes J.B."/>
            <person name="Mendonca D."/>
            <person name="Nobrega F."/>
            <person name="Rodrigues L."/>
            <person name="Saibo N.J.M."/>
            <person name="Varela M.C."/>
            <person name="Egas C."/>
            <person name="Matos J."/>
            <person name="Miguel C.M."/>
            <person name="Oliveira M.M."/>
            <person name="Ricardo C.P."/>
            <person name="Goncalves S."/>
        </authorList>
    </citation>
    <scope>NUCLEOTIDE SEQUENCE [LARGE SCALE GENOMIC DNA]</scope>
    <source>
        <strain evidence="7">HL8</strain>
    </source>
</reference>
<dbReference type="EMBL" id="PKMF04000029">
    <property type="protein sequence ID" value="KAK7857185.1"/>
    <property type="molecule type" value="Genomic_DNA"/>
</dbReference>
<dbReference type="SMART" id="SM01019">
    <property type="entry name" value="B3"/>
    <property type="match status" value="2"/>
</dbReference>
<evidence type="ECO:0000256" key="1">
    <source>
        <dbReference type="ARBA" id="ARBA00004123"/>
    </source>
</evidence>
<dbReference type="CDD" id="cd10017">
    <property type="entry name" value="B3_DNA"/>
    <property type="match status" value="2"/>
</dbReference>
<dbReference type="InterPro" id="IPR003340">
    <property type="entry name" value="B3_DNA-bd"/>
</dbReference>
<dbReference type="PANTHER" id="PTHR31920:SF108">
    <property type="entry name" value="B3 DOMAIN-CONTAINING TRANSCRIPTION FACTOR VRN1-LIKE"/>
    <property type="match status" value="1"/>
</dbReference>
<dbReference type="Pfam" id="PF02362">
    <property type="entry name" value="B3"/>
    <property type="match status" value="2"/>
</dbReference>
<keyword evidence="5" id="KW-0539">Nucleus</keyword>
<dbReference type="PANTHER" id="PTHR31920">
    <property type="entry name" value="B3 DOMAIN-CONTAINING"/>
    <property type="match status" value="1"/>
</dbReference>
<protein>
    <submittedName>
        <fullName evidence="7">B3 domain-containing transcription factor vrn1</fullName>
    </submittedName>
</protein>
<keyword evidence="2" id="KW-0805">Transcription regulation</keyword>
<evidence type="ECO:0000256" key="5">
    <source>
        <dbReference type="ARBA" id="ARBA00023242"/>
    </source>
</evidence>
<dbReference type="GO" id="GO:0003677">
    <property type="term" value="F:DNA binding"/>
    <property type="evidence" value="ECO:0007669"/>
    <property type="project" value="UniProtKB-KW"/>
</dbReference>
<dbReference type="InterPro" id="IPR015300">
    <property type="entry name" value="DNA-bd_pseudobarrel_sf"/>
</dbReference>
<dbReference type="PROSITE" id="PS50863">
    <property type="entry name" value="B3"/>
    <property type="match status" value="2"/>
</dbReference>
<organism evidence="7">
    <name type="scientific">Quercus suber</name>
    <name type="common">Cork oak</name>
    <dbReference type="NCBI Taxonomy" id="58331"/>
    <lineage>
        <taxon>Eukaryota</taxon>
        <taxon>Viridiplantae</taxon>
        <taxon>Streptophyta</taxon>
        <taxon>Embryophyta</taxon>
        <taxon>Tracheophyta</taxon>
        <taxon>Spermatophyta</taxon>
        <taxon>Magnoliopsida</taxon>
        <taxon>eudicotyledons</taxon>
        <taxon>Gunneridae</taxon>
        <taxon>Pentapetalae</taxon>
        <taxon>rosids</taxon>
        <taxon>fabids</taxon>
        <taxon>Fagales</taxon>
        <taxon>Fagaceae</taxon>
        <taxon>Quercus</taxon>
    </lineage>
</organism>